<reference evidence="3 4" key="1">
    <citation type="journal article" date="2016" name="Front. Microbiol.">
        <title>Fuerstia marisgermanicae gen. nov., sp. nov., an Unusual Member of the Phylum Planctomycetes from the German Wadden Sea.</title>
        <authorList>
            <person name="Kohn T."/>
            <person name="Heuer A."/>
            <person name="Jogler M."/>
            <person name="Vollmers J."/>
            <person name="Boedeker C."/>
            <person name="Bunk B."/>
            <person name="Rast P."/>
            <person name="Borchert D."/>
            <person name="Glockner I."/>
            <person name="Freese H.M."/>
            <person name="Klenk H.P."/>
            <person name="Overmann J."/>
            <person name="Kaster A.K."/>
            <person name="Rohde M."/>
            <person name="Wiegand S."/>
            <person name="Jogler C."/>
        </authorList>
    </citation>
    <scope>NUCLEOTIDE SEQUENCE [LARGE SCALE GENOMIC DNA]</scope>
    <source>
        <strain evidence="3 4">NH11</strain>
    </source>
</reference>
<accession>A0A1P8WRX7</accession>
<dbReference type="Gene3D" id="3.60.21.10">
    <property type="match status" value="1"/>
</dbReference>
<dbReference type="RefSeq" id="WP_083732485.1">
    <property type="nucleotide sequence ID" value="NZ_CP017641.1"/>
</dbReference>
<evidence type="ECO:0000259" key="2">
    <source>
        <dbReference type="Pfam" id="PF13435"/>
    </source>
</evidence>
<dbReference type="PANTHER" id="PTHR11575:SF24">
    <property type="entry name" value="5'-NUCLEOTIDASE"/>
    <property type="match status" value="1"/>
</dbReference>
<dbReference type="KEGG" id="fmr:Fuma_06488"/>
<keyword evidence="4" id="KW-1185">Reference proteome</keyword>
<dbReference type="InterPro" id="IPR036280">
    <property type="entry name" value="Multihaem_cyt_sf"/>
</dbReference>
<dbReference type="AlphaFoldDB" id="A0A1P8WRX7"/>
<dbReference type="OrthoDB" id="9814800at2"/>
<name>A0A1P8WRX7_9PLAN</name>
<dbReference type="EMBL" id="CP017641">
    <property type="protein sequence ID" value="APZ96814.1"/>
    <property type="molecule type" value="Genomic_DNA"/>
</dbReference>
<proteinExistence type="predicted"/>
<dbReference type="GO" id="GO:0030288">
    <property type="term" value="C:outer membrane-bounded periplasmic space"/>
    <property type="evidence" value="ECO:0007669"/>
    <property type="project" value="TreeGrafter"/>
</dbReference>
<dbReference type="SUPFAM" id="SSF56300">
    <property type="entry name" value="Metallo-dependent phosphatases"/>
    <property type="match status" value="1"/>
</dbReference>
<dbReference type="InterPro" id="IPR029052">
    <property type="entry name" value="Metallo-depent_PP-like"/>
</dbReference>
<feature type="region of interest" description="Disordered" evidence="1">
    <location>
        <begin position="47"/>
        <end position="141"/>
    </location>
</feature>
<gene>
    <name evidence="3" type="primary">cycA_2</name>
    <name evidence="3" type="ORF">Fuma_06488</name>
</gene>
<dbReference type="STRING" id="1891926.Fuma_06488"/>
<dbReference type="Pfam" id="PF13435">
    <property type="entry name" value="Cytochrome_C554"/>
    <property type="match status" value="1"/>
</dbReference>
<dbReference type="GO" id="GO:0016787">
    <property type="term" value="F:hydrolase activity"/>
    <property type="evidence" value="ECO:0007669"/>
    <property type="project" value="InterPro"/>
</dbReference>
<dbReference type="InterPro" id="IPR006179">
    <property type="entry name" value="5_nucleotidase/apyrase"/>
</dbReference>
<organism evidence="3 4">
    <name type="scientific">Fuerstiella marisgermanici</name>
    <dbReference type="NCBI Taxonomy" id="1891926"/>
    <lineage>
        <taxon>Bacteria</taxon>
        <taxon>Pseudomonadati</taxon>
        <taxon>Planctomycetota</taxon>
        <taxon>Planctomycetia</taxon>
        <taxon>Planctomycetales</taxon>
        <taxon>Planctomycetaceae</taxon>
        <taxon>Fuerstiella</taxon>
    </lineage>
</organism>
<evidence type="ECO:0000313" key="3">
    <source>
        <dbReference type="EMBL" id="APZ96814.1"/>
    </source>
</evidence>
<evidence type="ECO:0000256" key="1">
    <source>
        <dbReference type="SAM" id="MobiDB-lite"/>
    </source>
</evidence>
<sequence length="610" mass="66525">MPTTFPLSALQQKNSAANPCRRPAASVTSLVFALVASAGLLLSGCADDSATTPPQEATAATEQSDQTIEPADIGNMATSEAPAPDPLPTSSDDAKATVAASEGQAMPDESAATDDAGAHKNADAEPSTELPVAVKPPPREPIWKAWPKPKLSLMLTSEMHGFFEPCGCTANQLGGMSRRADLRNKLVESGWTVRGLDVGGLARRTTRQAQIKMETTLAALRDLQYVAIGLGPEELRLKPDFLMSQHISDAETPLYFLSANLEFYGVPDIGTPIPSAVFEANGVKVGVTSVLSQTLQAEVLPDPDITWKESSPALKKVLADFDEQQVDLRVLLSQSTIEESEALAAEFPAFDIVLMAECSGDPDPTKPPKKIGDTLMLEAGRKGKYAGVLGFYPDDKETPFRYQLVALERDDFNDTPSMVALMQNYQTRLKDEEIVLQDGVGNPHPSGDSFVGADKCGECHTTAYDIWKKTPHAHALESLDPVHKRLGYERLSGIKRMHDPECLACHVTGWDPQKYTRFQSGFLNEEYAKTDHEKVLHTLMAGSQCENCHGPGSRHVELIEADEVEEAKKLVRVTKAQAEKGMCEKCHDADNSPNYNFEEYWKKVEHYGLD</sequence>
<dbReference type="GO" id="GO:0009166">
    <property type="term" value="P:nucleotide catabolic process"/>
    <property type="evidence" value="ECO:0007669"/>
    <property type="project" value="InterPro"/>
</dbReference>
<evidence type="ECO:0000313" key="4">
    <source>
        <dbReference type="Proteomes" id="UP000187735"/>
    </source>
</evidence>
<dbReference type="InterPro" id="IPR023155">
    <property type="entry name" value="Cyt_c-552/4"/>
</dbReference>
<feature type="compositionally biased region" description="Low complexity" evidence="1">
    <location>
        <begin position="47"/>
        <end position="63"/>
    </location>
</feature>
<dbReference type="SUPFAM" id="SSF48695">
    <property type="entry name" value="Multiheme cytochromes"/>
    <property type="match status" value="1"/>
</dbReference>
<protein>
    <submittedName>
        <fullName evidence="3">Hydroxylamine oxidoreductase-linked cytochrome</fullName>
    </submittedName>
</protein>
<feature type="domain" description="Cytochrome c-552/4" evidence="2">
    <location>
        <begin position="455"/>
        <end position="550"/>
    </location>
</feature>
<dbReference type="Gene3D" id="1.10.1130.10">
    <property type="entry name" value="Flavocytochrome C3, Chain A"/>
    <property type="match status" value="1"/>
</dbReference>
<dbReference type="Proteomes" id="UP000187735">
    <property type="component" value="Chromosome"/>
</dbReference>
<dbReference type="PANTHER" id="PTHR11575">
    <property type="entry name" value="5'-NUCLEOTIDASE-RELATED"/>
    <property type="match status" value="1"/>
</dbReference>